<dbReference type="EMBL" id="JXTC01001150">
    <property type="protein sequence ID" value="PON32233.1"/>
    <property type="molecule type" value="Genomic_DNA"/>
</dbReference>
<evidence type="ECO:0000313" key="2">
    <source>
        <dbReference type="Proteomes" id="UP000237000"/>
    </source>
</evidence>
<feature type="non-terminal residue" evidence="1">
    <location>
        <position position="69"/>
    </location>
</feature>
<gene>
    <name evidence="1" type="ORF">TorRG33x02_356680</name>
</gene>
<proteinExistence type="predicted"/>
<sequence length="69" mass="7964">MDSVDSYVRFVSLLMFMIKVSEDSGIEQSNRVARFLLSIFSLIAASQSTEQSIILTQVSLQRRIFRYLK</sequence>
<reference evidence="2" key="1">
    <citation type="submission" date="2016-06" db="EMBL/GenBank/DDBJ databases">
        <title>Parallel loss of symbiosis genes in relatives of nitrogen-fixing non-legume Parasponia.</title>
        <authorList>
            <person name="Van Velzen R."/>
            <person name="Holmer R."/>
            <person name="Bu F."/>
            <person name="Rutten L."/>
            <person name="Van Zeijl A."/>
            <person name="Liu W."/>
            <person name="Santuari L."/>
            <person name="Cao Q."/>
            <person name="Sharma T."/>
            <person name="Shen D."/>
            <person name="Roswanjaya Y."/>
            <person name="Wardhani T."/>
            <person name="Kalhor M.S."/>
            <person name="Jansen J."/>
            <person name="Van den Hoogen J."/>
            <person name="Gungor B."/>
            <person name="Hartog M."/>
            <person name="Hontelez J."/>
            <person name="Verver J."/>
            <person name="Yang W.-C."/>
            <person name="Schijlen E."/>
            <person name="Repin R."/>
            <person name="Schilthuizen M."/>
            <person name="Schranz E."/>
            <person name="Heidstra R."/>
            <person name="Miyata K."/>
            <person name="Fedorova E."/>
            <person name="Kohlen W."/>
            <person name="Bisseling T."/>
            <person name="Smit S."/>
            <person name="Geurts R."/>
        </authorList>
    </citation>
    <scope>NUCLEOTIDE SEQUENCE [LARGE SCALE GENOMIC DNA]</scope>
    <source>
        <strain evidence="2">cv. RG33-2</strain>
    </source>
</reference>
<dbReference type="OrthoDB" id="10480847at2759"/>
<organism evidence="1 2">
    <name type="scientific">Trema orientale</name>
    <name type="common">Charcoal tree</name>
    <name type="synonym">Celtis orientalis</name>
    <dbReference type="NCBI Taxonomy" id="63057"/>
    <lineage>
        <taxon>Eukaryota</taxon>
        <taxon>Viridiplantae</taxon>
        <taxon>Streptophyta</taxon>
        <taxon>Embryophyta</taxon>
        <taxon>Tracheophyta</taxon>
        <taxon>Spermatophyta</taxon>
        <taxon>Magnoliopsida</taxon>
        <taxon>eudicotyledons</taxon>
        <taxon>Gunneridae</taxon>
        <taxon>Pentapetalae</taxon>
        <taxon>rosids</taxon>
        <taxon>fabids</taxon>
        <taxon>Rosales</taxon>
        <taxon>Cannabaceae</taxon>
        <taxon>Trema</taxon>
    </lineage>
</organism>
<dbReference type="Proteomes" id="UP000237000">
    <property type="component" value="Unassembled WGS sequence"/>
</dbReference>
<keyword evidence="2" id="KW-1185">Reference proteome</keyword>
<accession>A0A2P5A6Q7</accession>
<comment type="caution">
    <text evidence="1">The sequence shown here is derived from an EMBL/GenBank/DDBJ whole genome shotgun (WGS) entry which is preliminary data.</text>
</comment>
<protein>
    <submittedName>
        <fullName evidence="1">Uncharacterized protein</fullName>
    </submittedName>
</protein>
<evidence type="ECO:0000313" key="1">
    <source>
        <dbReference type="EMBL" id="PON32233.1"/>
    </source>
</evidence>
<dbReference type="AlphaFoldDB" id="A0A2P5A6Q7"/>
<name>A0A2P5A6Q7_TREOI</name>
<dbReference type="InParanoid" id="A0A2P5A6Q7"/>